<reference evidence="2" key="1">
    <citation type="submission" date="2022-12" db="EMBL/GenBank/DDBJ databases">
        <title>Draft genome assemblies for two species of Escallonia (Escalloniales).</title>
        <authorList>
            <person name="Chanderbali A."/>
            <person name="Dervinis C."/>
            <person name="Anghel I."/>
            <person name="Soltis D."/>
            <person name="Soltis P."/>
            <person name="Zapata F."/>
        </authorList>
    </citation>
    <scope>NUCLEOTIDE SEQUENCE</scope>
    <source>
        <strain evidence="2">UCBG92.1500</strain>
        <tissue evidence="2">Leaf</tissue>
    </source>
</reference>
<proteinExistence type="predicted"/>
<keyword evidence="3" id="KW-1185">Reference proteome</keyword>
<dbReference type="EMBL" id="JAVXUO010002080">
    <property type="protein sequence ID" value="KAK2976411.1"/>
    <property type="molecule type" value="Genomic_DNA"/>
</dbReference>
<evidence type="ECO:0000313" key="2">
    <source>
        <dbReference type="EMBL" id="KAK2976411.1"/>
    </source>
</evidence>
<sequence>MIDSKWAAAQTVCTWELFKTEFNKNYTPQRVKLKMEAEFSNLEQGDLPSVQVLKHGLTIFQQLWELIPNPYKSPFLSDVEPATKALISSCLGFLEGELPMRYLGVPLI</sequence>
<dbReference type="AlphaFoldDB" id="A0AA88UBY6"/>
<comment type="caution">
    <text evidence="2">The sequence shown here is derived from an EMBL/GenBank/DDBJ whole genome shotgun (WGS) entry which is preliminary data.</text>
</comment>
<gene>
    <name evidence="2" type="ORF">RJ640_030396</name>
</gene>
<evidence type="ECO:0000259" key="1">
    <source>
        <dbReference type="Pfam" id="PF03732"/>
    </source>
</evidence>
<dbReference type="InterPro" id="IPR005162">
    <property type="entry name" value="Retrotrans_gag_dom"/>
</dbReference>
<name>A0AA88UBY6_9ASTE</name>
<protein>
    <recommendedName>
        <fullName evidence="1">Retrotransposon gag domain-containing protein</fullName>
    </recommendedName>
</protein>
<accession>A0AA88UBY6</accession>
<organism evidence="2 3">
    <name type="scientific">Escallonia rubra</name>
    <dbReference type="NCBI Taxonomy" id="112253"/>
    <lineage>
        <taxon>Eukaryota</taxon>
        <taxon>Viridiplantae</taxon>
        <taxon>Streptophyta</taxon>
        <taxon>Embryophyta</taxon>
        <taxon>Tracheophyta</taxon>
        <taxon>Spermatophyta</taxon>
        <taxon>Magnoliopsida</taxon>
        <taxon>eudicotyledons</taxon>
        <taxon>Gunneridae</taxon>
        <taxon>Pentapetalae</taxon>
        <taxon>asterids</taxon>
        <taxon>campanulids</taxon>
        <taxon>Escalloniales</taxon>
        <taxon>Escalloniaceae</taxon>
        <taxon>Escallonia</taxon>
    </lineage>
</organism>
<dbReference type="Pfam" id="PF03732">
    <property type="entry name" value="Retrotrans_gag"/>
    <property type="match status" value="1"/>
</dbReference>
<dbReference type="Proteomes" id="UP001187471">
    <property type="component" value="Unassembled WGS sequence"/>
</dbReference>
<feature type="domain" description="Retrotransposon gag" evidence="1">
    <location>
        <begin position="12"/>
        <end position="46"/>
    </location>
</feature>
<evidence type="ECO:0000313" key="3">
    <source>
        <dbReference type="Proteomes" id="UP001187471"/>
    </source>
</evidence>